<gene>
    <name evidence="2" type="ORF">PIIN_01132</name>
</gene>
<feature type="domain" description="F-box" evidence="1">
    <location>
        <begin position="72"/>
        <end position="120"/>
    </location>
</feature>
<comment type="caution">
    <text evidence="2">The sequence shown here is derived from an EMBL/GenBank/DDBJ whole genome shotgun (WGS) entry which is preliminary data.</text>
</comment>
<dbReference type="InterPro" id="IPR036047">
    <property type="entry name" value="F-box-like_dom_sf"/>
</dbReference>
<reference evidence="2 3" key="1">
    <citation type="journal article" date="2011" name="PLoS Pathog.">
        <title>Endophytic Life Strategies Decoded by Genome and Transcriptome Analyses of the Mutualistic Root Symbiont Piriformospora indica.</title>
        <authorList>
            <person name="Zuccaro A."/>
            <person name="Lahrmann U."/>
            <person name="Guldener U."/>
            <person name="Langen G."/>
            <person name="Pfiffi S."/>
            <person name="Biedenkopf D."/>
            <person name="Wong P."/>
            <person name="Samans B."/>
            <person name="Grimm C."/>
            <person name="Basiewicz M."/>
            <person name="Murat C."/>
            <person name="Martin F."/>
            <person name="Kogel K.H."/>
        </authorList>
    </citation>
    <scope>NUCLEOTIDE SEQUENCE [LARGE SCALE GENOMIC DNA]</scope>
    <source>
        <strain evidence="2 3">DSM 11827</strain>
    </source>
</reference>
<proteinExistence type="predicted"/>
<dbReference type="SUPFAM" id="SSF81383">
    <property type="entry name" value="F-box domain"/>
    <property type="match status" value="1"/>
</dbReference>
<dbReference type="Proteomes" id="UP000007148">
    <property type="component" value="Unassembled WGS sequence"/>
</dbReference>
<sequence length="552" mass="61863">MDTETSFAIVSLSRAGEGAKISGDIQELLDLIERTNDRNLKRELEILLNDLLSKNEQQAARPRRDPSQSPIRSIPPEILSYIMKFHVDDHLHLPWALACVSRSWRSTALSSPRLWRRIHIAFGQDKPTYRPGNTIFPKGIRCGSLECLEVVVTRSGVVPLHISIDVLSEEINKDMLHLISVQNGHRWQTLHWSASYSATFTALWTELQPRLSNLEAVRFSLIQDSRLLGAVFATLQRTSLNLHTLQLDARFRIFDDSINIGNLRGVRHLELNTLPGVMGGGTSQSFWSRIPQLETLAFANQSEGPFIYGSPHGFERLSSLAAKGSSLRGLDQRASSLKTLTHVCLEGILVDPTEFSPFSISLAKVTHFTLINRSYRPLAWFRLPSLSYLEVYGSQADGKEANIELDTIWNPQTYGRAPTPSDSLRLESRANDVHLLAMMRLMNSVKNLQLHYDTASRVGLKLLTSLAVRPRGKAKTSDPDFLKKWKAPICPELKTLVIVCKQGARSDCDTRREALVDVGNARKGTGSHMKFLLFHIGEKHSSLNPAMDLLPV</sequence>
<evidence type="ECO:0000313" key="2">
    <source>
        <dbReference type="EMBL" id="CCA67299.1"/>
    </source>
</evidence>
<dbReference type="InterPro" id="IPR001810">
    <property type="entry name" value="F-box_dom"/>
</dbReference>
<keyword evidence="3" id="KW-1185">Reference proteome</keyword>
<dbReference type="InParanoid" id="G4T7K3"/>
<name>G4T7K3_SERID</name>
<organism evidence="2 3">
    <name type="scientific">Serendipita indica (strain DSM 11827)</name>
    <name type="common">Root endophyte fungus</name>
    <name type="synonym">Piriformospora indica</name>
    <dbReference type="NCBI Taxonomy" id="1109443"/>
    <lineage>
        <taxon>Eukaryota</taxon>
        <taxon>Fungi</taxon>
        <taxon>Dikarya</taxon>
        <taxon>Basidiomycota</taxon>
        <taxon>Agaricomycotina</taxon>
        <taxon>Agaricomycetes</taxon>
        <taxon>Sebacinales</taxon>
        <taxon>Serendipitaceae</taxon>
        <taxon>Serendipita</taxon>
    </lineage>
</organism>
<dbReference type="PANTHER" id="PTHR38926:SF5">
    <property type="entry name" value="F-BOX AND LEUCINE-RICH REPEAT PROTEIN 6"/>
    <property type="match status" value="1"/>
</dbReference>
<accession>G4T7K3</accession>
<dbReference type="OrthoDB" id="3365698at2759"/>
<dbReference type="Gene3D" id="1.20.1280.50">
    <property type="match status" value="1"/>
</dbReference>
<evidence type="ECO:0000313" key="3">
    <source>
        <dbReference type="Proteomes" id="UP000007148"/>
    </source>
</evidence>
<dbReference type="EMBL" id="CAFZ01000012">
    <property type="protein sequence ID" value="CCA67299.1"/>
    <property type="molecule type" value="Genomic_DNA"/>
</dbReference>
<evidence type="ECO:0000259" key="1">
    <source>
        <dbReference type="Pfam" id="PF12937"/>
    </source>
</evidence>
<dbReference type="AlphaFoldDB" id="G4T7K3"/>
<dbReference type="PANTHER" id="PTHR38926">
    <property type="entry name" value="F-BOX DOMAIN CONTAINING PROTEIN, EXPRESSED"/>
    <property type="match status" value="1"/>
</dbReference>
<dbReference type="SUPFAM" id="SSF52047">
    <property type="entry name" value="RNI-like"/>
    <property type="match status" value="1"/>
</dbReference>
<dbReference type="Pfam" id="PF12937">
    <property type="entry name" value="F-box-like"/>
    <property type="match status" value="1"/>
</dbReference>
<dbReference type="HOGENOM" id="CLU_470228_0_0_1"/>
<protein>
    <recommendedName>
        <fullName evidence="1">F-box domain-containing protein</fullName>
    </recommendedName>
</protein>